<dbReference type="WBParaSite" id="Hba_02024">
    <property type="protein sequence ID" value="Hba_02024"/>
    <property type="gene ID" value="Hba_02024"/>
</dbReference>
<evidence type="ECO:0000313" key="2">
    <source>
        <dbReference type="WBParaSite" id="Hba_02024"/>
    </source>
</evidence>
<dbReference type="Proteomes" id="UP000095283">
    <property type="component" value="Unplaced"/>
</dbReference>
<organism evidence="1 2">
    <name type="scientific">Heterorhabditis bacteriophora</name>
    <name type="common">Entomopathogenic nematode worm</name>
    <dbReference type="NCBI Taxonomy" id="37862"/>
    <lineage>
        <taxon>Eukaryota</taxon>
        <taxon>Metazoa</taxon>
        <taxon>Ecdysozoa</taxon>
        <taxon>Nematoda</taxon>
        <taxon>Chromadorea</taxon>
        <taxon>Rhabditida</taxon>
        <taxon>Rhabditina</taxon>
        <taxon>Rhabditomorpha</taxon>
        <taxon>Strongyloidea</taxon>
        <taxon>Heterorhabditidae</taxon>
        <taxon>Heterorhabditis</taxon>
    </lineage>
</organism>
<proteinExistence type="predicted"/>
<keyword evidence="1" id="KW-1185">Reference proteome</keyword>
<accession>A0A1I7WBE9</accession>
<name>A0A1I7WBE9_HETBA</name>
<protein>
    <submittedName>
        <fullName evidence="2">N-acetyltransferase domain-containing protein</fullName>
    </submittedName>
</protein>
<dbReference type="AlphaFoldDB" id="A0A1I7WBE9"/>
<sequence>MDASMGEWSIKTHPDQKRTGYSHSLLLRYFQGIPSITNYVKEDQNLKSHSEILIYNKNTALRLAQTIHFSFL</sequence>
<reference evidence="2" key="1">
    <citation type="submission" date="2016-11" db="UniProtKB">
        <authorList>
            <consortium name="WormBaseParasite"/>
        </authorList>
    </citation>
    <scope>IDENTIFICATION</scope>
</reference>
<evidence type="ECO:0000313" key="1">
    <source>
        <dbReference type="Proteomes" id="UP000095283"/>
    </source>
</evidence>